<dbReference type="PANTHER" id="PTHR42855:SF2">
    <property type="entry name" value="DRUG RESISTANCE ABC TRANSPORTER,ATP-BINDING PROTEIN"/>
    <property type="match status" value="1"/>
</dbReference>
<dbReference type="SUPFAM" id="SSF52540">
    <property type="entry name" value="P-loop containing nucleoside triphosphate hydrolases"/>
    <property type="match status" value="2"/>
</dbReference>
<dbReference type="InterPro" id="IPR003439">
    <property type="entry name" value="ABC_transporter-like_ATP-bd"/>
</dbReference>
<protein>
    <submittedName>
        <fullName evidence="6">ATP-binding cassette domain-containing protein</fullName>
    </submittedName>
</protein>
<evidence type="ECO:0000256" key="3">
    <source>
        <dbReference type="ARBA" id="ARBA00022840"/>
    </source>
</evidence>
<dbReference type="FunFam" id="3.40.50.300:FF:000011">
    <property type="entry name" value="Putative ABC transporter ATP-binding component"/>
    <property type="match status" value="1"/>
</dbReference>
<reference evidence="6" key="2">
    <citation type="submission" date="2021-04" db="EMBL/GenBank/DDBJ databases">
        <authorList>
            <person name="Gilroy R."/>
        </authorList>
    </citation>
    <scope>NUCLEOTIDE SEQUENCE</scope>
    <source>
        <strain evidence="6">CHK169-2315</strain>
    </source>
</reference>
<keyword evidence="2" id="KW-0547">Nucleotide-binding</keyword>
<dbReference type="InterPro" id="IPR027417">
    <property type="entry name" value="P-loop_NTPase"/>
</dbReference>
<dbReference type="SMART" id="SM00382">
    <property type="entry name" value="AAA"/>
    <property type="match status" value="2"/>
</dbReference>
<dbReference type="InterPro" id="IPR003593">
    <property type="entry name" value="AAA+_ATPase"/>
</dbReference>
<dbReference type="InterPro" id="IPR032781">
    <property type="entry name" value="ABC_tran_Xtn"/>
</dbReference>
<evidence type="ECO:0000313" key="7">
    <source>
        <dbReference type="Proteomes" id="UP000823937"/>
    </source>
</evidence>
<gene>
    <name evidence="6" type="ORF">H9895_01445</name>
</gene>
<dbReference type="Pfam" id="PF00005">
    <property type="entry name" value="ABC_tran"/>
    <property type="match status" value="2"/>
</dbReference>
<dbReference type="Proteomes" id="UP000823937">
    <property type="component" value="Unassembled WGS sequence"/>
</dbReference>
<dbReference type="PANTHER" id="PTHR42855">
    <property type="entry name" value="ABC TRANSPORTER ATP-BINDING SUBUNIT"/>
    <property type="match status" value="1"/>
</dbReference>
<dbReference type="GO" id="GO:0005524">
    <property type="term" value="F:ATP binding"/>
    <property type="evidence" value="ECO:0007669"/>
    <property type="project" value="UniProtKB-KW"/>
</dbReference>
<evidence type="ECO:0000259" key="5">
    <source>
        <dbReference type="PROSITE" id="PS50893"/>
    </source>
</evidence>
<organism evidence="6 7">
    <name type="scientific">Candidatus Pseudogracilibacillus intestinigallinarum</name>
    <dbReference type="NCBI Taxonomy" id="2838742"/>
    <lineage>
        <taxon>Bacteria</taxon>
        <taxon>Bacillati</taxon>
        <taxon>Bacillota</taxon>
        <taxon>Bacilli</taxon>
        <taxon>Bacillales</taxon>
        <taxon>Bacillaceae</taxon>
        <taxon>Pseudogracilibacillus</taxon>
    </lineage>
</organism>
<dbReference type="CDD" id="cd03221">
    <property type="entry name" value="ABCF_EF-3"/>
    <property type="match status" value="2"/>
</dbReference>
<proteinExistence type="predicted"/>
<sequence>MLNVTDVSLRFGDKKLFEDVNIQFNNGNCYGVIGANGAGKSTFLKILSGEIEPQKGHVSLDADRRIAVLKQDHFAYEDEQVLETVLMGHERLYDVMKEKDAIYLKTDFTEEDGIRAAELEGEFAELNGWEAESEAAILLSGLGIPDSLHDKQMSELKNDQKVKVLLAQALFGTPDVLLLDEPTNGLDIQAIHWLQDFLADFENTVIVVSHDRHFLNNVCTHIADVDFGKIEIYVGNYDFWYESSQLAAKMAKEENKKKEEKIKDLQAFIARFSANASKSKQATSRRKLLENITLDDIKPSSRRYPYVAFTPGREIGNDLLRVDGLSKTINGQKVLDNVSFTINKDEKVAFVGKDDLANTVLFEILNGEMEPDSGEFHWGVTTSRSYFPKDNSAYFEHNELTLVDWLRQYSPEDQTETFLRGFLGRMLFSGEEALKQAKVLSGGEKVRCMLSKMMLAESNVLIFDEPTSHLDLESITALNNGLIKFKGSILFTSSDHQFVHSIANRLIEITPNGIIDKSMTYDEYVRDEKLQKEIAEMYA</sequence>
<evidence type="ECO:0000256" key="1">
    <source>
        <dbReference type="ARBA" id="ARBA00022737"/>
    </source>
</evidence>
<keyword evidence="3 6" id="KW-0067">ATP-binding</keyword>
<evidence type="ECO:0000256" key="2">
    <source>
        <dbReference type="ARBA" id="ARBA00022741"/>
    </source>
</evidence>
<accession>A0A9D1PJU0</accession>
<dbReference type="AlphaFoldDB" id="A0A9D1PJU0"/>
<dbReference type="GO" id="GO:0016887">
    <property type="term" value="F:ATP hydrolysis activity"/>
    <property type="evidence" value="ECO:0007669"/>
    <property type="project" value="InterPro"/>
</dbReference>
<feature type="domain" description="ABC transporter" evidence="5">
    <location>
        <begin position="320"/>
        <end position="537"/>
    </location>
</feature>
<evidence type="ECO:0000256" key="4">
    <source>
        <dbReference type="SAM" id="Coils"/>
    </source>
</evidence>
<feature type="coiled-coil region" evidence="4">
    <location>
        <begin position="241"/>
        <end position="268"/>
    </location>
</feature>
<evidence type="ECO:0000313" key="6">
    <source>
        <dbReference type="EMBL" id="HIV73726.1"/>
    </source>
</evidence>
<keyword evidence="1" id="KW-0677">Repeat</keyword>
<comment type="caution">
    <text evidence="6">The sequence shown here is derived from an EMBL/GenBank/DDBJ whole genome shotgun (WGS) entry which is preliminary data.</text>
</comment>
<dbReference type="PROSITE" id="PS50893">
    <property type="entry name" value="ABC_TRANSPORTER_2"/>
    <property type="match status" value="2"/>
</dbReference>
<name>A0A9D1PJU0_9BACI</name>
<keyword evidence="4" id="KW-0175">Coiled coil</keyword>
<reference evidence="6" key="1">
    <citation type="journal article" date="2021" name="PeerJ">
        <title>Extensive microbial diversity within the chicken gut microbiome revealed by metagenomics and culture.</title>
        <authorList>
            <person name="Gilroy R."/>
            <person name="Ravi A."/>
            <person name="Getino M."/>
            <person name="Pursley I."/>
            <person name="Horton D.L."/>
            <person name="Alikhan N.F."/>
            <person name="Baker D."/>
            <person name="Gharbi K."/>
            <person name="Hall N."/>
            <person name="Watson M."/>
            <person name="Adriaenssens E.M."/>
            <person name="Foster-Nyarko E."/>
            <person name="Jarju S."/>
            <person name="Secka A."/>
            <person name="Antonio M."/>
            <person name="Oren A."/>
            <person name="Chaudhuri R.R."/>
            <person name="La Ragione R."/>
            <person name="Hildebrand F."/>
            <person name="Pallen M.J."/>
        </authorList>
    </citation>
    <scope>NUCLEOTIDE SEQUENCE</scope>
    <source>
        <strain evidence="6">CHK169-2315</strain>
    </source>
</reference>
<dbReference type="FunFam" id="3.40.50.300:FF:000070">
    <property type="entry name" value="Putative ABC transporter ATP-binding component"/>
    <property type="match status" value="1"/>
</dbReference>
<feature type="domain" description="ABC transporter" evidence="5">
    <location>
        <begin position="2"/>
        <end position="252"/>
    </location>
</feature>
<dbReference type="Pfam" id="PF12848">
    <property type="entry name" value="ABC_tran_Xtn"/>
    <property type="match status" value="1"/>
</dbReference>
<dbReference type="InterPro" id="IPR051309">
    <property type="entry name" value="ABCF_ATPase"/>
</dbReference>
<dbReference type="EMBL" id="DXHX01000022">
    <property type="protein sequence ID" value="HIV73726.1"/>
    <property type="molecule type" value="Genomic_DNA"/>
</dbReference>
<dbReference type="Gene3D" id="3.40.50.300">
    <property type="entry name" value="P-loop containing nucleotide triphosphate hydrolases"/>
    <property type="match status" value="2"/>
</dbReference>